<evidence type="ECO:0000313" key="1">
    <source>
        <dbReference type="EMBL" id="GJE99084.1"/>
    </source>
</evidence>
<reference evidence="1 2" key="1">
    <citation type="submission" date="2021-08" db="EMBL/GenBank/DDBJ databases">
        <title>Draft Genome Sequence of Phanerochaete sordida strain YK-624.</title>
        <authorList>
            <person name="Mori T."/>
            <person name="Dohra H."/>
            <person name="Suzuki T."/>
            <person name="Kawagishi H."/>
            <person name="Hirai H."/>
        </authorList>
    </citation>
    <scope>NUCLEOTIDE SEQUENCE [LARGE SCALE GENOMIC DNA]</scope>
    <source>
        <strain evidence="1 2">YK-624</strain>
    </source>
</reference>
<proteinExistence type="predicted"/>
<dbReference type="Proteomes" id="UP000703269">
    <property type="component" value="Unassembled WGS sequence"/>
</dbReference>
<evidence type="ECO:0000313" key="2">
    <source>
        <dbReference type="Proteomes" id="UP000703269"/>
    </source>
</evidence>
<dbReference type="EMBL" id="BPQB01000100">
    <property type="protein sequence ID" value="GJE99084.1"/>
    <property type="molecule type" value="Genomic_DNA"/>
</dbReference>
<dbReference type="AlphaFoldDB" id="A0A9P3LLV3"/>
<gene>
    <name evidence="1" type="ORF">PsYK624_153270</name>
</gene>
<accession>A0A9P3LLV3</accession>
<organism evidence="1 2">
    <name type="scientific">Phanerochaete sordida</name>
    <dbReference type="NCBI Taxonomy" id="48140"/>
    <lineage>
        <taxon>Eukaryota</taxon>
        <taxon>Fungi</taxon>
        <taxon>Dikarya</taxon>
        <taxon>Basidiomycota</taxon>
        <taxon>Agaricomycotina</taxon>
        <taxon>Agaricomycetes</taxon>
        <taxon>Polyporales</taxon>
        <taxon>Phanerochaetaceae</taxon>
        <taxon>Phanerochaete</taxon>
    </lineage>
</organism>
<sequence>MTFYPARVAARCALRRPGGHKTSTSLLPKIFSANVYKALSDSRSPAPPVRTEHAPYAYDRCSATCISPSLRLSTECCPPPRVSSSTECTASSPCSYPGGHSNIAIGPVRYPSAFHHTHLMPAQTAPPFVDPAACAQPRRPVYAEAADFREWARVWLA</sequence>
<protein>
    <submittedName>
        <fullName evidence="1">Uncharacterized protein</fullName>
    </submittedName>
</protein>
<name>A0A9P3LLV3_9APHY</name>
<comment type="caution">
    <text evidence="1">The sequence shown here is derived from an EMBL/GenBank/DDBJ whole genome shotgun (WGS) entry which is preliminary data.</text>
</comment>
<keyword evidence="2" id="KW-1185">Reference proteome</keyword>